<dbReference type="STRING" id="180088.A0A1J8QEX8"/>
<dbReference type="InterPro" id="IPR051092">
    <property type="entry name" value="FYVE_RhoGEF_PH"/>
</dbReference>
<evidence type="ECO:0000259" key="2">
    <source>
        <dbReference type="PROSITE" id="PS50010"/>
    </source>
</evidence>
<organism evidence="3 4">
    <name type="scientific">Rhizopogon vesiculosus</name>
    <dbReference type="NCBI Taxonomy" id="180088"/>
    <lineage>
        <taxon>Eukaryota</taxon>
        <taxon>Fungi</taxon>
        <taxon>Dikarya</taxon>
        <taxon>Basidiomycota</taxon>
        <taxon>Agaricomycotina</taxon>
        <taxon>Agaricomycetes</taxon>
        <taxon>Agaricomycetidae</taxon>
        <taxon>Boletales</taxon>
        <taxon>Suillineae</taxon>
        <taxon>Rhizopogonaceae</taxon>
        <taxon>Rhizopogon</taxon>
    </lineage>
</organism>
<dbReference type="PANTHER" id="PTHR12673">
    <property type="entry name" value="FACIOGENITAL DYSPLASIA PROTEIN"/>
    <property type="match status" value="1"/>
</dbReference>
<feature type="compositionally biased region" description="Polar residues" evidence="1">
    <location>
        <begin position="656"/>
        <end position="672"/>
    </location>
</feature>
<dbReference type="InterPro" id="IPR000219">
    <property type="entry name" value="DH_dom"/>
</dbReference>
<evidence type="ECO:0000256" key="1">
    <source>
        <dbReference type="SAM" id="MobiDB-lite"/>
    </source>
</evidence>
<dbReference type="SUPFAM" id="SSF48065">
    <property type="entry name" value="DBL homology domain (DH-domain)"/>
    <property type="match status" value="1"/>
</dbReference>
<dbReference type="GO" id="GO:0005737">
    <property type="term" value="C:cytoplasm"/>
    <property type="evidence" value="ECO:0007669"/>
    <property type="project" value="TreeGrafter"/>
</dbReference>
<gene>
    <name evidence="3" type="ORF">AZE42_05182</name>
</gene>
<name>A0A1J8QEX8_9AGAM</name>
<evidence type="ECO:0000313" key="3">
    <source>
        <dbReference type="EMBL" id="OJA10316.1"/>
    </source>
</evidence>
<keyword evidence="4" id="KW-1185">Reference proteome</keyword>
<sequence>MRSHFRPGESAQVVPHQDTSSKISDAAHRPDEDGTAGCVVDSESLQSFSIQEPPVLPHRGPQDPSSNGAYESAWSPIGNLKARLSVAYRRILRLPISPNTGLTGNPRALADHKQSSPPNPHTTHARSRSQSIPSSRPHKYRPASWTHAGLSDTPPFRHPQAQAQSPKRHSYLPSTAQCALQIDTNAHLNDHHLTTLVRRSQSMIHQPVLAAPVHIGMGGPLMPRQKAHATAEPLLRKGMSMLIKRRSAMALPHSPTSSHLSHHVDSEKVTSVSSNQEFNSNEDICIQGHLPLVNPTSLQLDIPTHQPWRERRANFELSPKRGGHHNRGFITSPLTAQKTSPSTEALASLAWTGTTSQMGTSVSTSRIPPYYTKSNTVPVNPEINISMAVDENLPDEVVVERLEIIRRQGTRKDKHPPMTTSLGLAGTPLSSKRGFAEFQLREYSASNASATCQSEEYELIQQSLPASVILDDAELDSVDSDDTAVWHTARKALFCIREIIRTERKYQEALKTLLAGQTANPPPPLMLSYLPDLIRVSEALLKAFLDDPSAWGVSTAFMACEDNIEAAMVSWSSVAGNFFTDSPSKETDSASIRAKWRRRKSLLLSTGSPLLTVGGKSRGYSPPASPTPLPLIRSFTSETGSRIRQRTDGHYRKVSNDGSVESSTTERSSPGVNSVDEKDGRADDSKRGSPTRSPSVRDLAIQPTQRVMRYVLMYQDLLENTPPTSPSRALVERALKAATHIASKCDRAQGNIAFLRR</sequence>
<dbReference type="Gene3D" id="1.20.900.10">
    <property type="entry name" value="Dbl homology (DH) domain"/>
    <property type="match status" value="1"/>
</dbReference>
<reference evidence="3 4" key="1">
    <citation type="submission" date="2016-03" db="EMBL/GenBank/DDBJ databases">
        <title>Comparative genomics of the ectomycorrhizal sister species Rhizopogon vinicolor and Rhizopogon vesiculosus (Basidiomycota: Boletales) reveals a divergence of the mating type B locus.</title>
        <authorList>
            <person name="Mujic A.B."/>
            <person name="Kuo A."/>
            <person name="Tritt A."/>
            <person name="Lipzen A."/>
            <person name="Chen C."/>
            <person name="Johnson J."/>
            <person name="Sharma A."/>
            <person name="Barry K."/>
            <person name="Grigoriev I.V."/>
            <person name="Spatafora J.W."/>
        </authorList>
    </citation>
    <scope>NUCLEOTIDE SEQUENCE [LARGE SCALE GENOMIC DNA]</scope>
    <source>
        <strain evidence="3 4">AM-OR11-056</strain>
    </source>
</reference>
<dbReference type="PANTHER" id="PTHR12673:SF159">
    <property type="entry name" value="LD03170P"/>
    <property type="match status" value="1"/>
</dbReference>
<dbReference type="Proteomes" id="UP000183567">
    <property type="component" value="Unassembled WGS sequence"/>
</dbReference>
<feature type="compositionally biased region" description="Basic and acidic residues" evidence="1">
    <location>
        <begin position="645"/>
        <end position="655"/>
    </location>
</feature>
<feature type="region of interest" description="Disordered" evidence="1">
    <location>
        <begin position="96"/>
        <end position="172"/>
    </location>
</feature>
<dbReference type="OrthoDB" id="660555at2759"/>
<feature type="compositionally biased region" description="Basic and acidic residues" evidence="1">
    <location>
        <begin position="675"/>
        <end position="687"/>
    </location>
</feature>
<feature type="domain" description="DH" evidence="2">
    <location>
        <begin position="695"/>
        <end position="748"/>
    </location>
</feature>
<feature type="region of interest" description="Disordered" evidence="1">
    <location>
        <begin position="613"/>
        <end position="701"/>
    </location>
</feature>
<dbReference type="Pfam" id="PF00621">
    <property type="entry name" value="RhoGEF"/>
    <property type="match status" value="1"/>
</dbReference>
<evidence type="ECO:0000313" key="4">
    <source>
        <dbReference type="Proteomes" id="UP000183567"/>
    </source>
</evidence>
<dbReference type="InterPro" id="IPR035899">
    <property type="entry name" value="DBL_dom_sf"/>
</dbReference>
<feature type="region of interest" description="Disordered" evidence="1">
    <location>
        <begin position="1"/>
        <end position="73"/>
    </location>
</feature>
<dbReference type="PROSITE" id="PS50010">
    <property type="entry name" value="DH_2"/>
    <property type="match status" value="1"/>
</dbReference>
<dbReference type="AlphaFoldDB" id="A0A1J8QEX8"/>
<dbReference type="GO" id="GO:0005085">
    <property type="term" value="F:guanyl-nucleotide exchange factor activity"/>
    <property type="evidence" value="ECO:0007669"/>
    <property type="project" value="InterPro"/>
</dbReference>
<accession>A0A1J8QEX8</accession>
<protein>
    <recommendedName>
        <fullName evidence="2">DH domain-containing protein</fullName>
    </recommendedName>
</protein>
<proteinExistence type="predicted"/>
<comment type="caution">
    <text evidence="3">The sequence shown here is derived from an EMBL/GenBank/DDBJ whole genome shotgun (WGS) entry which is preliminary data.</text>
</comment>
<dbReference type="EMBL" id="LVVM01005531">
    <property type="protein sequence ID" value="OJA10316.1"/>
    <property type="molecule type" value="Genomic_DNA"/>
</dbReference>